<keyword evidence="2" id="KW-0539">Nucleus</keyword>
<gene>
    <name evidence="5" type="ORF">GLOINDRAFT_95642</name>
</gene>
<organism evidence="5">
    <name type="scientific">Rhizophagus irregularis (strain DAOM 181602 / DAOM 197198 / MUCL 43194)</name>
    <name type="common">Arbuscular mycorrhizal fungus</name>
    <name type="synonym">Glomus intraradices</name>
    <dbReference type="NCBI Taxonomy" id="747089"/>
    <lineage>
        <taxon>Eukaryota</taxon>
        <taxon>Fungi</taxon>
        <taxon>Fungi incertae sedis</taxon>
        <taxon>Mucoromycota</taxon>
        <taxon>Glomeromycotina</taxon>
        <taxon>Glomeromycetes</taxon>
        <taxon>Glomerales</taxon>
        <taxon>Glomeraceae</taxon>
        <taxon>Rhizophagus</taxon>
    </lineage>
</organism>
<name>U9UEK1_RHIID</name>
<dbReference type="InterPro" id="IPR013867">
    <property type="entry name" value="Telomere_rpt-bd_fac_dimer_dom"/>
</dbReference>
<evidence type="ECO:0000256" key="2">
    <source>
        <dbReference type="ARBA" id="ARBA00023242"/>
    </source>
</evidence>
<dbReference type="EMBL" id="KI283338">
    <property type="protein sequence ID" value="ESA14006.1"/>
    <property type="molecule type" value="Genomic_DNA"/>
</dbReference>
<evidence type="ECO:0000259" key="4">
    <source>
        <dbReference type="Pfam" id="PF08558"/>
    </source>
</evidence>
<feature type="compositionally biased region" description="Acidic residues" evidence="3">
    <location>
        <begin position="283"/>
        <end position="296"/>
    </location>
</feature>
<reference evidence="5" key="1">
    <citation type="submission" date="2013-07" db="EMBL/GenBank/DDBJ databases">
        <title>The genome of an arbuscular mycorrhizal fungus provides insights into the evolution of the oldest plant symbiosis.</title>
        <authorList>
            <consortium name="DOE Joint Genome Institute"/>
            <person name="Tisserant E."/>
            <person name="Malbreil M."/>
            <person name="Kuo A."/>
            <person name="Kohler A."/>
            <person name="Symeonidi A."/>
            <person name="Balestrini R."/>
            <person name="Charron P."/>
            <person name="Duensing N."/>
            <person name="Frei-dit-Frey N."/>
            <person name="Gianinazzi-Pearson V."/>
            <person name="Gilbert B."/>
            <person name="Handa Y."/>
            <person name="Hijri M."/>
            <person name="Kaul R."/>
            <person name="Kawaguchi M."/>
            <person name="Krajinski F."/>
            <person name="Lammers P."/>
            <person name="Lapierre D."/>
            <person name="Masclaux F.G."/>
            <person name="Murat C."/>
            <person name="Morin E."/>
            <person name="Ndikumana S."/>
            <person name="Pagni M."/>
            <person name="Petitpierre D."/>
            <person name="Requena N."/>
            <person name="Rosikiewicz P."/>
            <person name="Riley R."/>
            <person name="Saito K."/>
            <person name="San Clemente H."/>
            <person name="Shapiro H."/>
            <person name="van Tuinen D."/>
            <person name="Becard G."/>
            <person name="Bonfante P."/>
            <person name="Paszkowski U."/>
            <person name="Shachar-Hill Y."/>
            <person name="Young J.P."/>
            <person name="Sanders I.R."/>
            <person name="Henrissat B."/>
            <person name="Rensing S.A."/>
            <person name="Grigoriev I.V."/>
            <person name="Corradi N."/>
            <person name="Roux C."/>
            <person name="Martin F."/>
        </authorList>
    </citation>
    <scope>NUCLEOTIDE SEQUENCE</scope>
    <source>
        <strain evidence="5">DAOM 197198</strain>
    </source>
</reference>
<feature type="region of interest" description="Disordered" evidence="3">
    <location>
        <begin position="274"/>
        <end position="299"/>
    </location>
</feature>
<dbReference type="GO" id="GO:0042162">
    <property type="term" value="F:telomeric DNA binding"/>
    <property type="evidence" value="ECO:0007669"/>
    <property type="project" value="InterPro"/>
</dbReference>
<dbReference type="Pfam" id="PF08558">
    <property type="entry name" value="TRF"/>
    <property type="match status" value="1"/>
</dbReference>
<dbReference type="AlphaFoldDB" id="U9UEK1"/>
<sequence length="340" mass="39611">MAAESPKYKFVTDNIAKGDELLRYLHILDTLAYESLTAQVKYFEEKPQNQDPSNILHLKRIAIKKYMCFFEVKKSLLKSSDFIDINKFEISNKNEVFKLIIHSNITHFLNLLFTNLDPTLPDLQKVDINSFFNYIVPPTLMKHGKVWDLYLNLRVQLYISKLNKNPQKNLYRNMFPKIMVEGPSNYKENYIKVRNIIKRSPEDADKLMKEFKWEKFVEEMFKYIYILVNELGMPLLHKFTSITSITSIKASPISSTSSPRVVIFNDASKKVGDSNAKKRRIADDEEDDDISSDNLDDYSSASKRRNISHRKIVFRDARKNFKIPASPGLSDERITDIITS</sequence>
<dbReference type="HOGENOM" id="CLU_897566_0_0_1"/>
<dbReference type="GO" id="GO:0042803">
    <property type="term" value="F:protein homodimerization activity"/>
    <property type="evidence" value="ECO:0007669"/>
    <property type="project" value="InterPro"/>
</dbReference>
<feature type="domain" description="Telomere repeat-binding factor dimerisation" evidence="4">
    <location>
        <begin position="79"/>
        <end position="224"/>
    </location>
</feature>
<evidence type="ECO:0000256" key="1">
    <source>
        <dbReference type="ARBA" id="ARBA00023125"/>
    </source>
</evidence>
<keyword evidence="1" id="KW-0238">DNA-binding</keyword>
<proteinExistence type="predicted"/>
<evidence type="ECO:0000256" key="3">
    <source>
        <dbReference type="SAM" id="MobiDB-lite"/>
    </source>
</evidence>
<accession>U9UEK1</accession>
<evidence type="ECO:0000313" key="5">
    <source>
        <dbReference type="EMBL" id="ESA14006.1"/>
    </source>
</evidence>
<protein>
    <recommendedName>
        <fullName evidence="4">Telomere repeat-binding factor dimerisation domain-containing protein</fullName>
    </recommendedName>
</protein>
<dbReference type="VEuPathDB" id="FungiDB:RhiirFUN_017464"/>